<reference evidence="1" key="1">
    <citation type="journal article" date="2015" name="Genome Announc.">
        <title>Complete Genome Sequence of a New Member of the Marseilleviridae Recovered from the Brackish Submarine Spring in the Cassis Port-Miou Calanque, France.</title>
        <authorList>
            <person name="Doutre G."/>
            <person name="Arfib B."/>
            <person name="Rochette P."/>
            <person name="Claverie J.M."/>
            <person name="Bonin P."/>
            <person name="Abergel C."/>
        </authorList>
    </citation>
    <scope>NUCLEOTIDE SEQUENCE [LARGE SCALE GENOMIC DNA]</scope>
    <source>
        <strain evidence="1">1</strain>
    </source>
</reference>
<protein>
    <submittedName>
        <fullName evidence="1">Uncharacterized protein</fullName>
    </submittedName>
</protein>
<accession>A0A0N9P923</accession>
<gene>
    <name evidence="1" type="ORF">PMV_319</name>
</gene>
<dbReference type="EMBL" id="KT428292">
    <property type="protein sequence ID" value="ALH07017.1"/>
    <property type="molecule type" value="Genomic_DNA"/>
</dbReference>
<evidence type="ECO:0000313" key="1">
    <source>
        <dbReference type="EMBL" id="ALH07017.1"/>
    </source>
</evidence>
<evidence type="ECO:0000313" key="2">
    <source>
        <dbReference type="Proteomes" id="UP000319438"/>
    </source>
</evidence>
<name>A0A0N9P923_9VIRU</name>
<sequence>MQDIIKFIIDEKDDVVHFSCAFCSKERKLKKKTFEKKALCASCAIRTLGYDTLEDSFGFLKAEYEDASEKLSKHGLTLLETKQTFTSAKKCVCLCKCGKKHRVLLSSFEKESYRPCPLKRTRTGLNSTKEDKIRELFKERGCEYIGPYINNKTLTKYICSCGQESEVRVHAMKENWKGCRECSYKARAEALRK</sequence>
<proteinExistence type="predicted"/>
<organism evidence="1 2">
    <name type="scientific">Port-miou virus</name>
    <dbReference type="NCBI Taxonomy" id="1733873"/>
    <lineage>
        <taxon>Viruses</taxon>
        <taxon>Varidnaviria</taxon>
        <taxon>Bamfordvirae</taxon>
        <taxon>Nucleocytoviricota</taxon>
        <taxon>Megaviricetes</taxon>
        <taxon>Pimascovirales</taxon>
        <taxon>Pimascovirales incertae sedis</taxon>
        <taxon>Marseilleviridae</taxon>
        <taxon>Losannavirus</taxon>
        <taxon>Losannavirus lausannense</taxon>
        <taxon>Lausannevirus</taxon>
    </lineage>
</organism>
<dbReference type="Proteomes" id="UP000319438">
    <property type="component" value="Segment"/>
</dbReference>